<dbReference type="Proteomes" id="UP000182034">
    <property type="component" value="Unassembled WGS sequence"/>
</dbReference>
<feature type="transmembrane region" description="Helical" evidence="1">
    <location>
        <begin position="266"/>
        <end position="287"/>
    </location>
</feature>
<protein>
    <submittedName>
        <fullName evidence="3">Peptidoglycan/LPS O-acetylase OafA/YrhL, contains acyltransferase and SGNH-hydrolase domains</fullName>
    </submittedName>
</protein>
<evidence type="ECO:0000259" key="2">
    <source>
        <dbReference type="Pfam" id="PF01757"/>
    </source>
</evidence>
<keyword evidence="3" id="KW-0012">Acyltransferase</keyword>
<reference evidence="4" key="1">
    <citation type="submission" date="2016-10" db="EMBL/GenBank/DDBJ databases">
        <authorList>
            <person name="Varghese N."/>
            <person name="Submissions S."/>
        </authorList>
    </citation>
    <scope>NUCLEOTIDE SEQUENCE [LARGE SCALE GENOMIC DNA]</scope>
    <source>
        <strain evidence="4">SUR2</strain>
    </source>
</reference>
<organism evidence="3 4">
    <name type="scientific">Chryseobacterium limigenitum</name>
    <dbReference type="NCBI Taxonomy" id="1612149"/>
    <lineage>
        <taxon>Bacteria</taxon>
        <taxon>Pseudomonadati</taxon>
        <taxon>Bacteroidota</taxon>
        <taxon>Flavobacteriia</taxon>
        <taxon>Flavobacteriales</taxon>
        <taxon>Weeksellaceae</taxon>
        <taxon>Chryseobacterium group</taxon>
        <taxon>Chryseobacterium</taxon>
    </lineage>
</organism>
<keyword evidence="1" id="KW-1133">Transmembrane helix</keyword>
<sequence>MPLINIYSLFSTELKNNRIFGLDILRFIAIITVVIDHGKFIFPKKIIQFHNYIRIDGVTIFFVLSGFLIGGILIKQLEKNTPSFRLLLDFWIKRWFRTLPTYILILSILTICYSIQDPSFSFEKISKYYYFSQNLFYPTDVYFGESWSLSVEEWFYLTVPLLIFILIIFFKLKPKNSILFIALMVLFSVTLLRYNLYSEKKDIDFHHQVIFRLDSIMYGVVGAYINYYYSKYWNKFPLALFITGILIFLIQKLCSITNILATVGDFYNIVLEYSLTSLATLLLLPYLSNVKKSKYKIGSIITIISLISYSMYLTHMTLIKGMILKNIPWTNFTTNYHIIIPTFYFLYWSLTFIFSITIYKLYELPITNLRDKLSFNKKNIPNNKTDFNLN</sequence>
<feature type="transmembrane region" description="Helical" evidence="1">
    <location>
        <begin position="52"/>
        <end position="74"/>
    </location>
</feature>
<dbReference type="PANTHER" id="PTHR23028">
    <property type="entry name" value="ACETYLTRANSFERASE"/>
    <property type="match status" value="1"/>
</dbReference>
<feature type="domain" description="Acyltransferase 3" evidence="2">
    <location>
        <begin position="21"/>
        <end position="359"/>
    </location>
</feature>
<proteinExistence type="predicted"/>
<evidence type="ECO:0000313" key="4">
    <source>
        <dbReference type="Proteomes" id="UP000182034"/>
    </source>
</evidence>
<dbReference type="EMBL" id="FPKW01000023">
    <property type="protein sequence ID" value="SFZ96676.1"/>
    <property type="molecule type" value="Genomic_DNA"/>
</dbReference>
<feature type="transmembrane region" description="Helical" evidence="1">
    <location>
        <begin position="338"/>
        <end position="362"/>
    </location>
</feature>
<feature type="transmembrane region" description="Helical" evidence="1">
    <location>
        <begin position="177"/>
        <end position="197"/>
    </location>
</feature>
<dbReference type="InterPro" id="IPR050879">
    <property type="entry name" value="Acyltransferase_3"/>
</dbReference>
<keyword evidence="1" id="KW-0812">Transmembrane</keyword>
<dbReference type="AlphaFoldDB" id="A0A1K2IW69"/>
<dbReference type="STRING" id="1612149.SAMN05216324_12358"/>
<keyword evidence="3" id="KW-0808">Transferase</keyword>
<dbReference type="GO" id="GO:0016020">
    <property type="term" value="C:membrane"/>
    <property type="evidence" value="ECO:0007669"/>
    <property type="project" value="TreeGrafter"/>
</dbReference>
<feature type="transmembrane region" description="Helical" evidence="1">
    <location>
        <begin position="95"/>
        <end position="116"/>
    </location>
</feature>
<gene>
    <name evidence="3" type="ORF">SAMN05216324_12358</name>
</gene>
<feature type="transmembrane region" description="Helical" evidence="1">
    <location>
        <begin position="299"/>
        <end position="318"/>
    </location>
</feature>
<feature type="transmembrane region" description="Helical" evidence="1">
    <location>
        <begin position="20"/>
        <end position="40"/>
    </location>
</feature>
<dbReference type="GO" id="GO:0000271">
    <property type="term" value="P:polysaccharide biosynthetic process"/>
    <property type="evidence" value="ECO:0007669"/>
    <property type="project" value="TreeGrafter"/>
</dbReference>
<evidence type="ECO:0000256" key="1">
    <source>
        <dbReference type="SAM" id="Phobius"/>
    </source>
</evidence>
<feature type="transmembrane region" description="Helical" evidence="1">
    <location>
        <begin position="154"/>
        <end position="170"/>
    </location>
</feature>
<dbReference type="PANTHER" id="PTHR23028:SF53">
    <property type="entry name" value="ACYL_TRANSF_3 DOMAIN-CONTAINING PROTEIN"/>
    <property type="match status" value="1"/>
</dbReference>
<dbReference type="Pfam" id="PF01757">
    <property type="entry name" value="Acyl_transf_3"/>
    <property type="match status" value="1"/>
</dbReference>
<dbReference type="GO" id="GO:0016747">
    <property type="term" value="F:acyltransferase activity, transferring groups other than amino-acyl groups"/>
    <property type="evidence" value="ECO:0007669"/>
    <property type="project" value="InterPro"/>
</dbReference>
<evidence type="ECO:0000313" key="3">
    <source>
        <dbReference type="EMBL" id="SFZ96676.1"/>
    </source>
</evidence>
<name>A0A1K2IW69_9FLAO</name>
<dbReference type="GO" id="GO:0016787">
    <property type="term" value="F:hydrolase activity"/>
    <property type="evidence" value="ECO:0007669"/>
    <property type="project" value="UniProtKB-KW"/>
</dbReference>
<feature type="transmembrane region" description="Helical" evidence="1">
    <location>
        <begin position="236"/>
        <end position="260"/>
    </location>
</feature>
<keyword evidence="3" id="KW-0378">Hydrolase</keyword>
<dbReference type="InterPro" id="IPR002656">
    <property type="entry name" value="Acyl_transf_3_dom"/>
</dbReference>
<keyword evidence="4" id="KW-1185">Reference proteome</keyword>
<accession>A0A1K2IW69</accession>
<keyword evidence="1" id="KW-0472">Membrane</keyword>
<dbReference type="RefSeq" id="WP_170857344.1">
    <property type="nucleotide sequence ID" value="NZ_FPKW01000023.1"/>
</dbReference>
<feature type="transmembrane region" description="Helical" evidence="1">
    <location>
        <begin position="209"/>
        <end position="229"/>
    </location>
</feature>